<accession>A0ABS2TGZ7</accession>
<organism evidence="1 2">
    <name type="scientific">Flaviflexus equikiangi</name>
    <dbReference type="NCBI Taxonomy" id="2758573"/>
    <lineage>
        <taxon>Bacteria</taxon>
        <taxon>Bacillati</taxon>
        <taxon>Actinomycetota</taxon>
        <taxon>Actinomycetes</taxon>
        <taxon>Actinomycetales</taxon>
        <taxon>Actinomycetaceae</taxon>
        <taxon>Flaviflexus</taxon>
    </lineage>
</organism>
<evidence type="ECO:0000313" key="1">
    <source>
        <dbReference type="EMBL" id="MBM9433924.1"/>
    </source>
</evidence>
<dbReference type="RefSeq" id="WP_187997016.1">
    <property type="nucleotide sequence ID" value="NZ_JACEXG010000006.1"/>
</dbReference>
<proteinExistence type="predicted"/>
<reference evidence="2" key="1">
    <citation type="submission" date="2021-02" db="EMBL/GenBank/DDBJ databases">
        <title>Leucobacter sp. CX169.</title>
        <authorList>
            <person name="Cheng Y."/>
        </authorList>
    </citation>
    <scope>NUCLEOTIDE SEQUENCE [LARGE SCALE GENOMIC DNA]</scope>
    <source>
        <strain evidence="2">JY899</strain>
    </source>
</reference>
<protein>
    <submittedName>
        <fullName evidence="1">Uncharacterized protein</fullName>
    </submittedName>
</protein>
<keyword evidence="2" id="KW-1185">Reference proteome</keyword>
<dbReference type="Proteomes" id="UP000705983">
    <property type="component" value="Unassembled WGS sequence"/>
</dbReference>
<sequence length="340" mass="37871">MNSLAIDGEIDDLFSHMVLMGLGSIIEDAGVGSVSIWWNSDERACISVHEDLVESDIAECILAHARRHTSDSSWLRDRFQFYKGKKLASISPVGPRTASPDTEADWLGLADAHESSLDKQTSTLEHRFVQGMGYRSWWYYRSKVMRADIGANIWEMRTRNRGTEFIADRLLPLAEEISGWSVEDVINGVFSGSINDAIGSNSLDSRSATGFRIPGPVDNARAWCALWALSMLPVVRLADPSSSYPAYLPRKALQDDVRHQLLIPVPNAPVTMARMRAVLRSRRVVAAADQRGEAAEITRKAAWDWLHRHGMAALVRFPVQYVGSDSAPERQALTGIRVWP</sequence>
<dbReference type="EMBL" id="JAFFJS010000006">
    <property type="protein sequence ID" value="MBM9433924.1"/>
    <property type="molecule type" value="Genomic_DNA"/>
</dbReference>
<gene>
    <name evidence="1" type="ORF">JVW63_09490</name>
</gene>
<comment type="caution">
    <text evidence="1">The sequence shown here is derived from an EMBL/GenBank/DDBJ whole genome shotgun (WGS) entry which is preliminary data.</text>
</comment>
<name>A0ABS2TGZ7_9ACTO</name>
<evidence type="ECO:0000313" key="2">
    <source>
        <dbReference type="Proteomes" id="UP000705983"/>
    </source>
</evidence>